<proteinExistence type="predicted"/>
<accession>A0A8H9R0S4</accession>
<dbReference type="Proteomes" id="UP000859547">
    <property type="component" value="Unassembled WGS sequence"/>
</dbReference>
<reference evidence="2" key="1">
    <citation type="journal article" date="2018" name="Genome Biol.">
        <title>SKESA: strategic k-mer extension for scrupulous assemblies.</title>
        <authorList>
            <person name="Souvorov A."/>
            <person name="Agarwala R."/>
            <person name="Lipman D.J."/>
        </authorList>
    </citation>
    <scope>NUCLEOTIDE SEQUENCE</scope>
    <source>
        <strain evidence="2">C8</strain>
    </source>
</reference>
<keyword evidence="1" id="KW-0812">Transmembrane</keyword>
<organism evidence="2 3">
    <name type="scientific">Clostridium perfringens</name>
    <dbReference type="NCBI Taxonomy" id="1502"/>
    <lineage>
        <taxon>Bacteria</taxon>
        <taxon>Bacillati</taxon>
        <taxon>Bacillota</taxon>
        <taxon>Clostridia</taxon>
        <taxon>Eubacteriales</taxon>
        <taxon>Clostridiaceae</taxon>
        <taxon>Clostridium</taxon>
    </lineage>
</organism>
<sequence>MIFIHLAKILLGIIVLLFGFSSCIVSTINILNGYTKRVPVLFLGLVFSVIGIICIL</sequence>
<feature type="transmembrane region" description="Helical" evidence="1">
    <location>
        <begin position="9"/>
        <end position="31"/>
    </location>
</feature>
<dbReference type="RefSeq" id="WP_004456465.1">
    <property type="nucleotide sequence ID" value="NZ_CATNXJ010000012.1"/>
</dbReference>
<keyword evidence="1" id="KW-1133">Transmembrane helix</keyword>
<feature type="transmembrane region" description="Helical" evidence="1">
    <location>
        <begin position="37"/>
        <end position="55"/>
    </location>
</feature>
<evidence type="ECO:0000313" key="2">
    <source>
        <dbReference type="EMBL" id="HAT4308363.1"/>
    </source>
</evidence>
<comment type="caution">
    <text evidence="2">The sequence shown here is derived from an EMBL/GenBank/DDBJ whole genome shotgun (WGS) entry which is preliminary data.</text>
</comment>
<gene>
    <name evidence="2" type="ORF">I9080_002174</name>
</gene>
<dbReference type="AlphaFoldDB" id="A0A8H9R0S4"/>
<evidence type="ECO:0000256" key="1">
    <source>
        <dbReference type="SAM" id="Phobius"/>
    </source>
</evidence>
<evidence type="ECO:0000313" key="3">
    <source>
        <dbReference type="Proteomes" id="UP000859547"/>
    </source>
</evidence>
<protein>
    <submittedName>
        <fullName evidence="2">Uncharacterized protein</fullName>
    </submittedName>
</protein>
<dbReference type="EMBL" id="DACTCB010000011">
    <property type="protein sequence ID" value="HAT4308363.1"/>
    <property type="molecule type" value="Genomic_DNA"/>
</dbReference>
<reference evidence="2" key="2">
    <citation type="submission" date="2020-07" db="EMBL/GenBank/DDBJ databases">
        <authorList>
            <consortium name="NCBI Pathogen Detection Project"/>
        </authorList>
    </citation>
    <scope>NUCLEOTIDE SEQUENCE</scope>
    <source>
        <strain evidence="2">C8</strain>
    </source>
</reference>
<name>A0A8H9R0S4_CLOPF</name>
<keyword evidence="1" id="KW-0472">Membrane</keyword>